<keyword evidence="2 17" id="KW-0963">Cytoplasm</keyword>
<dbReference type="Pfam" id="PF02875">
    <property type="entry name" value="Mur_ligase_C"/>
    <property type="match status" value="1"/>
</dbReference>
<dbReference type="GO" id="GO:0000287">
    <property type="term" value="F:magnesium ion binding"/>
    <property type="evidence" value="ECO:0007669"/>
    <property type="project" value="UniProtKB-UniRule"/>
</dbReference>
<dbReference type="Gene3D" id="3.40.1390.10">
    <property type="entry name" value="MurE/MurF, N-terminal domain"/>
    <property type="match status" value="1"/>
</dbReference>
<comment type="similarity">
    <text evidence="1 17">Belongs to the MurCDEF family. MurE subfamily.</text>
</comment>
<keyword evidence="6 17" id="KW-0067">ATP-binding</keyword>
<keyword evidence="7 17" id="KW-0133">Cell shape</keyword>
<sequence length="492" mass="54351">MQLREILKDIQPLNITGDVEKEINNIVFNSKLASPNSLFVALKGTQHDGISYVSEAISKGAVAILAQEYPVPRHNGITYIQASDVRKTAALLAAAFYQHPAKKLNLMGITGTNGKTTTSYLIASILKEAGRKTGIIGTINYQYGNKTISAFLTTPESLDIQRLFKEMVTEGVSHVVMEVSSHALFYKRVAGCQFQLAIFTNLSQDHLDFHKDMEAYFACKKQLFTHYLGSKGKAIINLDDPYGKRILEEIKCPCITYGLSSKADIWTENFQISINKTTAYIHTPIESFSICSPLIGKPNLYNILAAVAAGIAMDLPINIIKTGVEKVSSICGRLERFSQNGIEVLVDYAHTPDALEQVLKTLRPLCQGRLITVFGCGGNRDKGKRPLMGKIASELSDMVIITDDNPRNEPSRQIIQDIEMGIKKNALYYIIPKRPQAIAMAIRGAQKGDVVVIAGKGHEDYQIVGNKKYPLSDREEVKKALKNAANRELEVD</sequence>
<dbReference type="EMBL" id="CP013015">
    <property type="protein sequence ID" value="AMM41985.1"/>
    <property type="molecule type" value="Genomic_DNA"/>
</dbReference>
<evidence type="ECO:0000256" key="6">
    <source>
        <dbReference type="ARBA" id="ARBA00022840"/>
    </source>
</evidence>
<feature type="binding site" evidence="17">
    <location>
        <position position="188"/>
    </location>
    <ligand>
        <name>UDP-N-acetyl-alpha-D-muramoyl-L-alanyl-D-glutamate</name>
        <dbReference type="ChEBI" id="CHEBI:83900"/>
    </ligand>
</feature>
<dbReference type="GO" id="GO:0051301">
    <property type="term" value="P:cell division"/>
    <property type="evidence" value="ECO:0007669"/>
    <property type="project" value="UniProtKB-KW"/>
</dbReference>
<dbReference type="Pfam" id="PF08245">
    <property type="entry name" value="Mur_ligase_M"/>
    <property type="match status" value="1"/>
</dbReference>
<dbReference type="KEGG" id="daw:HS1_002199"/>
<evidence type="ECO:0000256" key="13">
    <source>
        <dbReference type="ARBA" id="ARBA00072883"/>
    </source>
</evidence>
<dbReference type="GO" id="GO:0005737">
    <property type="term" value="C:cytoplasm"/>
    <property type="evidence" value="ECO:0007669"/>
    <property type="project" value="UniProtKB-SubCell"/>
</dbReference>
<keyword evidence="17" id="KW-0460">Magnesium</keyword>
<dbReference type="GO" id="GO:0004326">
    <property type="term" value="F:tetrahydrofolylpolyglutamate synthase activity"/>
    <property type="evidence" value="ECO:0007669"/>
    <property type="project" value="InterPro"/>
</dbReference>
<feature type="domain" description="Mur ligase central" evidence="21">
    <location>
        <begin position="109"/>
        <end position="309"/>
    </location>
</feature>
<evidence type="ECO:0000256" key="5">
    <source>
        <dbReference type="ARBA" id="ARBA00022741"/>
    </source>
</evidence>
<feature type="binding site" evidence="17">
    <location>
        <position position="459"/>
    </location>
    <ligand>
        <name>meso-2,6-diaminopimelate</name>
        <dbReference type="ChEBI" id="CHEBI:57791"/>
    </ligand>
</feature>
<keyword evidence="8 17" id="KW-0573">Peptidoglycan synthesis</keyword>
<evidence type="ECO:0000256" key="14">
    <source>
        <dbReference type="ARBA" id="ARBA00075482"/>
    </source>
</evidence>
<comment type="caution">
    <text evidence="17">Lacks conserved residue(s) required for the propagation of feature annotation.</text>
</comment>
<dbReference type="GO" id="GO:0071555">
    <property type="term" value="P:cell wall organization"/>
    <property type="evidence" value="ECO:0007669"/>
    <property type="project" value="UniProtKB-KW"/>
</dbReference>
<dbReference type="NCBIfam" id="NF001126">
    <property type="entry name" value="PRK00139.1-4"/>
    <property type="match status" value="1"/>
</dbReference>
<name>A0A7U4QMA8_DESA2</name>
<evidence type="ECO:0000259" key="20">
    <source>
        <dbReference type="Pfam" id="PF02875"/>
    </source>
</evidence>
<comment type="function">
    <text evidence="17">Catalyzes the addition of meso-diaminopimelic acid to the nucleotide precursor UDP-N-acetylmuramoyl-L-alanyl-D-glutamate (UMAG) in the biosynthesis of bacterial cell-wall peptidoglycan.</text>
</comment>
<gene>
    <name evidence="17" type="primary">murE</name>
    <name evidence="22" type="ORF">HS1_002199</name>
</gene>
<reference evidence="22 23" key="1">
    <citation type="submission" date="2015-10" db="EMBL/GenBank/DDBJ databases">
        <title>Candidatus Desulfofervidus auxilii, a hydrogenotrophic sulfate-reducing bacterium involved in the thermophilic anaerobic oxidation of methane.</title>
        <authorList>
            <person name="Krukenberg V."/>
            <person name="Richter M."/>
            <person name="Wegener G."/>
        </authorList>
    </citation>
    <scope>NUCLEOTIDE SEQUENCE [LARGE SCALE GENOMIC DNA]</scope>
    <source>
        <strain evidence="22 23">HS1</strain>
    </source>
</reference>
<comment type="pathway">
    <text evidence="17 18">Cell wall biogenesis; peptidoglycan biosynthesis.</text>
</comment>
<comment type="cofactor">
    <cofactor evidence="17">
        <name>Mg(2+)</name>
        <dbReference type="ChEBI" id="CHEBI:18420"/>
    </cofactor>
</comment>
<accession>A0A7U4QMA8</accession>
<protein>
    <recommendedName>
        <fullName evidence="13 17">UDP-N-acetylmuramoyl-L-alanyl-D-glutamate--2,6-diaminopimelate ligase</fullName>
        <ecNumber evidence="12 17">6.3.2.13</ecNumber>
    </recommendedName>
    <alternativeName>
        <fullName evidence="14 17">Meso-A2pm-adding enzyme</fullName>
    </alternativeName>
    <alternativeName>
        <fullName evidence="15 17">Meso-diaminopimelate-adding enzyme</fullName>
    </alternativeName>
    <alternativeName>
        <fullName evidence="16 17">UDP-MurNAc-L-Ala-D-Glu:meso-diaminopimelate ligase</fullName>
    </alternativeName>
    <alternativeName>
        <fullName evidence="17">UDP-MurNAc-tripeptide synthetase</fullName>
    </alternativeName>
    <alternativeName>
        <fullName evidence="17">UDP-N-acetylmuramyl-tripeptide synthetase</fullName>
    </alternativeName>
</protein>
<dbReference type="GO" id="GO:0008360">
    <property type="term" value="P:regulation of cell shape"/>
    <property type="evidence" value="ECO:0007669"/>
    <property type="project" value="UniProtKB-KW"/>
</dbReference>
<evidence type="ECO:0000256" key="18">
    <source>
        <dbReference type="RuleBase" id="RU004135"/>
    </source>
</evidence>
<feature type="modified residue" description="N6-carboxylysine" evidence="17">
    <location>
        <position position="220"/>
    </location>
</feature>
<evidence type="ECO:0000256" key="1">
    <source>
        <dbReference type="ARBA" id="ARBA00005898"/>
    </source>
</evidence>
<comment type="PTM">
    <text evidence="17">Carboxylation is probably crucial for Mg(2+) binding and, consequently, for the gamma-phosphate positioning of ATP.</text>
</comment>
<comment type="subcellular location">
    <subcellularLocation>
        <location evidence="17 18">Cytoplasm</location>
    </subcellularLocation>
</comment>
<feature type="domain" description="Mur ligase C-terminal" evidence="20">
    <location>
        <begin position="332"/>
        <end position="457"/>
    </location>
</feature>
<dbReference type="InterPro" id="IPR036615">
    <property type="entry name" value="Mur_ligase_C_dom_sf"/>
</dbReference>
<dbReference type="SUPFAM" id="SSF63418">
    <property type="entry name" value="MurE/MurF N-terminal domain"/>
    <property type="match status" value="1"/>
</dbReference>
<dbReference type="Pfam" id="PF01225">
    <property type="entry name" value="Mur_ligase"/>
    <property type="match status" value="1"/>
</dbReference>
<proteinExistence type="inferred from homology"/>
<dbReference type="SUPFAM" id="SSF53623">
    <property type="entry name" value="MurD-like peptide ligases, catalytic domain"/>
    <property type="match status" value="1"/>
</dbReference>
<dbReference type="Gene3D" id="3.90.190.20">
    <property type="entry name" value="Mur ligase, C-terminal domain"/>
    <property type="match status" value="1"/>
</dbReference>
<dbReference type="InterPro" id="IPR035911">
    <property type="entry name" value="MurE/MurF_N"/>
</dbReference>
<keyword evidence="4 17" id="KW-0132">Cell division</keyword>
<dbReference type="InterPro" id="IPR018109">
    <property type="entry name" value="Folylpolyglutamate_synth_CS"/>
</dbReference>
<comment type="catalytic activity">
    <reaction evidence="11 17">
        <text>UDP-N-acetyl-alpha-D-muramoyl-L-alanyl-D-glutamate + meso-2,6-diaminopimelate + ATP = UDP-N-acetyl-alpha-D-muramoyl-L-alanyl-gamma-D-glutamyl-meso-2,6-diaminopimelate + ADP + phosphate + H(+)</text>
        <dbReference type="Rhea" id="RHEA:23676"/>
        <dbReference type="ChEBI" id="CHEBI:15378"/>
        <dbReference type="ChEBI" id="CHEBI:30616"/>
        <dbReference type="ChEBI" id="CHEBI:43474"/>
        <dbReference type="ChEBI" id="CHEBI:57791"/>
        <dbReference type="ChEBI" id="CHEBI:83900"/>
        <dbReference type="ChEBI" id="CHEBI:83905"/>
        <dbReference type="ChEBI" id="CHEBI:456216"/>
        <dbReference type="EC" id="6.3.2.13"/>
    </reaction>
</comment>
<evidence type="ECO:0000256" key="3">
    <source>
        <dbReference type="ARBA" id="ARBA00022598"/>
    </source>
</evidence>
<dbReference type="Proteomes" id="UP000070560">
    <property type="component" value="Chromosome"/>
</dbReference>
<dbReference type="RefSeq" id="WP_066065372.1">
    <property type="nucleotide sequence ID" value="NZ_CP013015.1"/>
</dbReference>
<evidence type="ECO:0000313" key="22">
    <source>
        <dbReference type="EMBL" id="AMM41985.1"/>
    </source>
</evidence>
<dbReference type="InterPro" id="IPR004101">
    <property type="entry name" value="Mur_ligase_C"/>
</dbReference>
<dbReference type="UniPathway" id="UPA00219"/>
<dbReference type="GO" id="GO:0008765">
    <property type="term" value="F:UDP-N-acetylmuramoylalanyl-D-glutamate-2,6-diaminopimelate ligase activity"/>
    <property type="evidence" value="ECO:0007669"/>
    <property type="project" value="UniProtKB-UniRule"/>
</dbReference>
<dbReference type="HAMAP" id="MF_00208">
    <property type="entry name" value="MurE"/>
    <property type="match status" value="1"/>
</dbReference>
<evidence type="ECO:0000256" key="4">
    <source>
        <dbReference type="ARBA" id="ARBA00022618"/>
    </source>
</evidence>
<keyword evidence="5 17" id="KW-0547">Nucleotide-binding</keyword>
<feature type="binding site" evidence="17">
    <location>
        <position position="180"/>
    </location>
    <ligand>
        <name>UDP-N-acetyl-alpha-D-muramoyl-L-alanyl-D-glutamate</name>
        <dbReference type="ChEBI" id="CHEBI:83900"/>
    </ligand>
</feature>
<dbReference type="GO" id="GO:0009252">
    <property type="term" value="P:peptidoglycan biosynthetic process"/>
    <property type="evidence" value="ECO:0007669"/>
    <property type="project" value="UniProtKB-UniRule"/>
</dbReference>
<dbReference type="OrthoDB" id="9800958at2"/>
<evidence type="ECO:0000256" key="7">
    <source>
        <dbReference type="ARBA" id="ARBA00022960"/>
    </source>
</evidence>
<evidence type="ECO:0000259" key="21">
    <source>
        <dbReference type="Pfam" id="PF08245"/>
    </source>
</evidence>
<evidence type="ECO:0000256" key="2">
    <source>
        <dbReference type="ARBA" id="ARBA00022490"/>
    </source>
</evidence>
<evidence type="ECO:0000256" key="11">
    <source>
        <dbReference type="ARBA" id="ARBA00050251"/>
    </source>
</evidence>
<feature type="binding site" evidence="17">
    <location>
        <position position="380"/>
    </location>
    <ligand>
        <name>meso-2,6-diaminopimelate</name>
        <dbReference type="ChEBI" id="CHEBI:57791"/>
    </ligand>
</feature>
<feature type="binding site" evidence="17">
    <location>
        <position position="455"/>
    </location>
    <ligand>
        <name>meso-2,6-diaminopimelate</name>
        <dbReference type="ChEBI" id="CHEBI:57791"/>
    </ligand>
</feature>
<keyword evidence="9 17" id="KW-0131">Cell cycle</keyword>
<evidence type="ECO:0000256" key="16">
    <source>
        <dbReference type="ARBA" id="ARBA00081560"/>
    </source>
</evidence>
<dbReference type="NCBIfam" id="TIGR01085">
    <property type="entry name" value="murE"/>
    <property type="match status" value="1"/>
</dbReference>
<feature type="short sequence motif" description="Meso-diaminopimelate recognition motif" evidence="17">
    <location>
        <begin position="404"/>
        <end position="407"/>
    </location>
</feature>
<dbReference type="InterPro" id="IPR013221">
    <property type="entry name" value="Mur_ligase_cen"/>
</dbReference>
<dbReference type="InterPro" id="IPR000713">
    <property type="entry name" value="Mur_ligase_N"/>
</dbReference>
<keyword evidence="10 17" id="KW-0961">Cell wall biogenesis/degradation</keyword>
<dbReference type="AlphaFoldDB" id="A0A7U4QMA8"/>
<dbReference type="PANTHER" id="PTHR23135">
    <property type="entry name" value="MUR LIGASE FAMILY MEMBER"/>
    <property type="match status" value="1"/>
</dbReference>
<keyword evidence="3 17" id="KW-0436">Ligase</keyword>
<evidence type="ECO:0000256" key="8">
    <source>
        <dbReference type="ARBA" id="ARBA00022984"/>
    </source>
</evidence>
<dbReference type="PANTHER" id="PTHR23135:SF4">
    <property type="entry name" value="UDP-N-ACETYLMURAMOYL-L-ALANYL-D-GLUTAMATE--2,6-DIAMINOPIMELATE LIGASE MURE HOMOLOG, CHLOROPLASTIC"/>
    <property type="match status" value="1"/>
</dbReference>
<evidence type="ECO:0000256" key="17">
    <source>
        <dbReference type="HAMAP-Rule" id="MF_00208"/>
    </source>
</evidence>
<evidence type="ECO:0000259" key="19">
    <source>
        <dbReference type="Pfam" id="PF01225"/>
    </source>
</evidence>
<dbReference type="Gene3D" id="3.40.1190.10">
    <property type="entry name" value="Mur-like, catalytic domain"/>
    <property type="match status" value="1"/>
</dbReference>
<dbReference type="PROSITE" id="PS01011">
    <property type="entry name" value="FOLYLPOLYGLU_SYNT_1"/>
    <property type="match status" value="1"/>
</dbReference>
<organism evidence="22 23">
    <name type="scientific">Desulfofervidus auxilii</name>
    <dbReference type="NCBI Taxonomy" id="1621989"/>
    <lineage>
        <taxon>Bacteria</taxon>
        <taxon>Pseudomonadati</taxon>
        <taxon>Thermodesulfobacteriota</taxon>
        <taxon>Candidatus Desulfofervidia</taxon>
        <taxon>Candidatus Desulfofervidales</taxon>
        <taxon>Candidatus Desulfofervidaceae</taxon>
        <taxon>Candidatus Desulfofervidus</taxon>
    </lineage>
</organism>
<evidence type="ECO:0000256" key="15">
    <source>
        <dbReference type="ARBA" id="ARBA00076158"/>
    </source>
</evidence>
<dbReference type="GO" id="GO:0005524">
    <property type="term" value="F:ATP binding"/>
    <property type="evidence" value="ECO:0007669"/>
    <property type="project" value="UniProtKB-UniRule"/>
</dbReference>
<feature type="binding site" evidence="17">
    <location>
        <begin position="153"/>
        <end position="154"/>
    </location>
    <ligand>
        <name>UDP-N-acetyl-alpha-D-muramoyl-L-alanyl-D-glutamate</name>
        <dbReference type="ChEBI" id="CHEBI:83900"/>
    </ligand>
</feature>
<feature type="binding site" evidence="17">
    <location>
        <begin position="111"/>
        <end position="117"/>
    </location>
    <ligand>
        <name>ATP</name>
        <dbReference type="ChEBI" id="CHEBI:30616"/>
    </ligand>
</feature>
<evidence type="ECO:0000256" key="10">
    <source>
        <dbReference type="ARBA" id="ARBA00023316"/>
    </source>
</evidence>
<dbReference type="InterPro" id="IPR005761">
    <property type="entry name" value="UDP-N-AcMur-Glu-dNH2Pim_ligase"/>
</dbReference>
<evidence type="ECO:0000256" key="12">
    <source>
        <dbReference type="ARBA" id="ARBA00066633"/>
    </source>
</evidence>
<evidence type="ECO:0000256" key="9">
    <source>
        <dbReference type="ARBA" id="ARBA00023306"/>
    </source>
</evidence>
<dbReference type="InterPro" id="IPR036565">
    <property type="entry name" value="Mur-like_cat_sf"/>
</dbReference>
<dbReference type="NCBIfam" id="NF001124">
    <property type="entry name" value="PRK00139.1-2"/>
    <property type="match status" value="1"/>
</dbReference>
<dbReference type="EC" id="6.3.2.13" evidence="12 17"/>
<feature type="domain" description="Mur ligase N-terminal catalytic" evidence="19">
    <location>
        <begin position="22"/>
        <end position="70"/>
    </location>
</feature>
<evidence type="ECO:0000313" key="23">
    <source>
        <dbReference type="Proteomes" id="UP000070560"/>
    </source>
</evidence>
<dbReference type="SUPFAM" id="SSF53244">
    <property type="entry name" value="MurD-like peptide ligases, peptide-binding domain"/>
    <property type="match status" value="1"/>
</dbReference>
<feature type="binding site" evidence="17">
    <location>
        <begin position="404"/>
        <end position="407"/>
    </location>
    <ligand>
        <name>meso-2,6-diaminopimelate</name>
        <dbReference type="ChEBI" id="CHEBI:57791"/>
    </ligand>
</feature>
<keyword evidence="23" id="KW-1185">Reference proteome</keyword>
<dbReference type="FunFam" id="3.90.190.20:FF:000006">
    <property type="entry name" value="UDP-N-acetylmuramoyl-L-alanyl-D-glutamate--2,6-diaminopimelate ligase"/>
    <property type="match status" value="1"/>
</dbReference>
<feature type="binding site" evidence="17">
    <location>
        <position position="30"/>
    </location>
    <ligand>
        <name>UDP-N-acetyl-alpha-D-muramoyl-L-alanyl-D-glutamate</name>
        <dbReference type="ChEBI" id="CHEBI:83900"/>
    </ligand>
</feature>